<protein>
    <submittedName>
        <fullName evidence="1">Uncharacterized protein</fullName>
    </submittedName>
</protein>
<name>A0A645AAI2_9ZZZZ</name>
<gene>
    <name evidence="1" type="ORF">SDC9_96946</name>
</gene>
<sequence>MDFNKIINILDENGLSEIEELKTEDGIFLVKFFLDFDEDVLSAARSYSNEESDYEEESNEWFKEYFIPYLYEYANDEVVDIIEEIVEELDVLGEVMAFQMEISNYESIQFMALFTKEENGVTIEDVAKEFIC</sequence>
<organism evidence="1">
    <name type="scientific">bioreactor metagenome</name>
    <dbReference type="NCBI Taxonomy" id="1076179"/>
    <lineage>
        <taxon>unclassified sequences</taxon>
        <taxon>metagenomes</taxon>
        <taxon>ecological metagenomes</taxon>
    </lineage>
</organism>
<proteinExistence type="predicted"/>
<comment type="caution">
    <text evidence="1">The sequence shown here is derived from an EMBL/GenBank/DDBJ whole genome shotgun (WGS) entry which is preliminary data.</text>
</comment>
<dbReference type="EMBL" id="VSSQ01012865">
    <property type="protein sequence ID" value="MPM50210.1"/>
    <property type="molecule type" value="Genomic_DNA"/>
</dbReference>
<dbReference type="AlphaFoldDB" id="A0A645AAI2"/>
<reference evidence="1" key="1">
    <citation type="submission" date="2019-08" db="EMBL/GenBank/DDBJ databases">
        <authorList>
            <person name="Kucharzyk K."/>
            <person name="Murdoch R.W."/>
            <person name="Higgins S."/>
            <person name="Loffler F."/>
        </authorList>
    </citation>
    <scope>NUCLEOTIDE SEQUENCE</scope>
</reference>
<accession>A0A645AAI2</accession>
<evidence type="ECO:0000313" key="1">
    <source>
        <dbReference type="EMBL" id="MPM50210.1"/>
    </source>
</evidence>